<comment type="caution">
    <text evidence="2">The sequence shown here is derived from an EMBL/GenBank/DDBJ whole genome shotgun (WGS) entry which is preliminary data.</text>
</comment>
<dbReference type="PANTHER" id="PTHR43591">
    <property type="entry name" value="METHYLTRANSFERASE"/>
    <property type="match status" value="1"/>
</dbReference>
<reference evidence="2 3" key="1">
    <citation type="journal article" date="2016" name="Nat. Commun.">
        <title>Thousands of microbial genomes shed light on interconnected biogeochemical processes in an aquifer system.</title>
        <authorList>
            <person name="Anantharaman K."/>
            <person name="Brown C.T."/>
            <person name="Hug L.A."/>
            <person name="Sharon I."/>
            <person name="Castelle C.J."/>
            <person name="Probst A.J."/>
            <person name="Thomas B.C."/>
            <person name="Singh A."/>
            <person name="Wilkins M.J."/>
            <person name="Karaoz U."/>
            <person name="Brodie E.L."/>
            <person name="Williams K.H."/>
            <person name="Hubbard S.S."/>
            <person name="Banfield J.F."/>
        </authorList>
    </citation>
    <scope>NUCLEOTIDE SEQUENCE [LARGE SCALE GENOMIC DNA]</scope>
</reference>
<dbReference type="GO" id="GO:0008757">
    <property type="term" value="F:S-adenosylmethionine-dependent methyltransferase activity"/>
    <property type="evidence" value="ECO:0007669"/>
    <property type="project" value="InterPro"/>
</dbReference>
<evidence type="ECO:0000313" key="2">
    <source>
        <dbReference type="EMBL" id="OGM55440.1"/>
    </source>
</evidence>
<dbReference type="Gene3D" id="3.40.50.150">
    <property type="entry name" value="Vaccinia Virus protein VP39"/>
    <property type="match status" value="1"/>
</dbReference>
<dbReference type="InterPro" id="IPR013216">
    <property type="entry name" value="Methyltransf_11"/>
</dbReference>
<name>A0A1F8AUY2_9BACT</name>
<accession>A0A1F8AUY2</accession>
<dbReference type="Proteomes" id="UP000177794">
    <property type="component" value="Unassembled WGS sequence"/>
</dbReference>
<evidence type="ECO:0000259" key="1">
    <source>
        <dbReference type="Pfam" id="PF08241"/>
    </source>
</evidence>
<dbReference type="Pfam" id="PF08241">
    <property type="entry name" value="Methyltransf_11"/>
    <property type="match status" value="1"/>
</dbReference>
<sequence>MRTKSMDDFLLEKFNEIEKIHWWWEGRRELIKGLLGGLEYKRILDVGCGTGETLSFLKTSFPKAELYGIDTSQKAIQFSKKRGHKNIFKANALNLPFKNGFFDVVLILDVIEHIEDDAGVVKEAARVLRKKGKIIITSPALPFIWSGHDTNQGHERRYTRRRFRMLAKKAGLKVDFISYFNFLFSLPIISMRLLSRLKPLRSLSNYDNSVNFDVAHVSLINELLKFLFTSEVRMVKYFKYPLGISVVAKLSVP</sequence>
<dbReference type="AlphaFoldDB" id="A0A1F8AUY2"/>
<dbReference type="EMBL" id="MGGX01000024">
    <property type="protein sequence ID" value="OGM55440.1"/>
    <property type="molecule type" value="Genomic_DNA"/>
</dbReference>
<proteinExistence type="predicted"/>
<dbReference type="SUPFAM" id="SSF53335">
    <property type="entry name" value="S-adenosyl-L-methionine-dependent methyltransferases"/>
    <property type="match status" value="1"/>
</dbReference>
<dbReference type="PANTHER" id="PTHR43591:SF110">
    <property type="entry name" value="RHODANESE DOMAIN-CONTAINING PROTEIN"/>
    <property type="match status" value="1"/>
</dbReference>
<protein>
    <recommendedName>
        <fullName evidence="1">Methyltransferase type 11 domain-containing protein</fullName>
    </recommendedName>
</protein>
<dbReference type="CDD" id="cd02440">
    <property type="entry name" value="AdoMet_MTases"/>
    <property type="match status" value="1"/>
</dbReference>
<evidence type="ECO:0000313" key="3">
    <source>
        <dbReference type="Proteomes" id="UP000177794"/>
    </source>
</evidence>
<feature type="domain" description="Methyltransferase type 11" evidence="1">
    <location>
        <begin position="44"/>
        <end position="136"/>
    </location>
</feature>
<gene>
    <name evidence="2" type="ORF">A3E15_03270</name>
</gene>
<organism evidence="2 3">
    <name type="scientific">Candidatus Woesebacteria bacterium RIFCSPHIGHO2_12_FULL_42_9</name>
    <dbReference type="NCBI Taxonomy" id="1802511"/>
    <lineage>
        <taxon>Bacteria</taxon>
        <taxon>Candidatus Woeseibacteriota</taxon>
    </lineage>
</organism>
<dbReference type="InterPro" id="IPR029063">
    <property type="entry name" value="SAM-dependent_MTases_sf"/>
</dbReference>
<dbReference type="STRING" id="1802511.A3E15_03270"/>